<gene>
    <name evidence="1" type="ORF">LCGC14_2250010</name>
</gene>
<accession>A0A0F9D362</accession>
<comment type="caution">
    <text evidence="1">The sequence shown here is derived from an EMBL/GenBank/DDBJ whole genome shotgun (WGS) entry which is preliminary data.</text>
</comment>
<dbReference type="EMBL" id="LAZR01030648">
    <property type="protein sequence ID" value="KKL55974.1"/>
    <property type="molecule type" value="Genomic_DNA"/>
</dbReference>
<dbReference type="AlphaFoldDB" id="A0A0F9D362"/>
<protein>
    <submittedName>
        <fullName evidence="1">Uncharacterized protein</fullName>
    </submittedName>
</protein>
<name>A0A0F9D362_9ZZZZ</name>
<feature type="non-terminal residue" evidence="1">
    <location>
        <position position="26"/>
    </location>
</feature>
<organism evidence="1">
    <name type="scientific">marine sediment metagenome</name>
    <dbReference type="NCBI Taxonomy" id="412755"/>
    <lineage>
        <taxon>unclassified sequences</taxon>
        <taxon>metagenomes</taxon>
        <taxon>ecological metagenomes</taxon>
    </lineage>
</organism>
<reference evidence="1" key="1">
    <citation type="journal article" date="2015" name="Nature">
        <title>Complex archaea that bridge the gap between prokaryotes and eukaryotes.</title>
        <authorList>
            <person name="Spang A."/>
            <person name="Saw J.H."/>
            <person name="Jorgensen S.L."/>
            <person name="Zaremba-Niedzwiedzka K."/>
            <person name="Martijn J."/>
            <person name="Lind A.E."/>
            <person name="van Eijk R."/>
            <person name="Schleper C."/>
            <person name="Guy L."/>
            <person name="Ettema T.J."/>
        </authorList>
    </citation>
    <scope>NUCLEOTIDE SEQUENCE</scope>
</reference>
<evidence type="ECO:0000313" key="1">
    <source>
        <dbReference type="EMBL" id="KKL55974.1"/>
    </source>
</evidence>
<proteinExistence type="predicted"/>
<sequence>MQHSVKKLVCYGLTLAQDIGLILVAL</sequence>